<evidence type="ECO:0000259" key="1">
    <source>
        <dbReference type="SMART" id="SM00849"/>
    </source>
</evidence>
<feature type="domain" description="Metallo-beta-lactamase" evidence="1">
    <location>
        <begin position="31"/>
        <end position="191"/>
    </location>
</feature>
<evidence type="ECO:0000313" key="2">
    <source>
        <dbReference type="EMBL" id="GGG82931.1"/>
    </source>
</evidence>
<accession>A0ABQ1XA40</accession>
<dbReference type="InterPro" id="IPR050662">
    <property type="entry name" value="Sec-metab_biosynth-thioest"/>
</dbReference>
<dbReference type="SUPFAM" id="SSF56281">
    <property type="entry name" value="Metallo-hydrolase/oxidoreductase"/>
    <property type="match status" value="1"/>
</dbReference>
<dbReference type="CDD" id="cd16278">
    <property type="entry name" value="metallo-hydrolase-like_MBL-fold"/>
    <property type="match status" value="1"/>
</dbReference>
<dbReference type="GO" id="GO:0016787">
    <property type="term" value="F:hydrolase activity"/>
    <property type="evidence" value="ECO:0007669"/>
    <property type="project" value="UniProtKB-KW"/>
</dbReference>
<dbReference type="SMART" id="SM00849">
    <property type="entry name" value="Lactamase_B"/>
    <property type="match status" value="1"/>
</dbReference>
<reference evidence="3" key="1">
    <citation type="journal article" date="2019" name="Int. J. Syst. Evol. Microbiol.">
        <title>The Global Catalogue of Microorganisms (GCM) 10K type strain sequencing project: providing services to taxonomists for standard genome sequencing and annotation.</title>
        <authorList>
            <consortium name="The Broad Institute Genomics Platform"/>
            <consortium name="The Broad Institute Genome Sequencing Center for Infectious Disease"/>
            <person name="Wu L."/>
            <person name="Ma J."/>
        </authorList>
    </citation>
    <scope>NUCLEOTIDE SEQUENCE [LARGE SCALE GENOMIC DNA]</scope>
    <source>
        <strain evidence="3">CGMCC 1.1927</strain>
    </source>
</reference>
<keyword evidence="2" id="KW-0378">Hydrolase</keyword>
<dbReference type="RefSeq" id="WP_229666242.1">
    <property type="nucleotide sequence ID" value="NZ_BAAAWV010000001.1"/>
</dbReference>
<dbReference type="Proteomes" id="UP000596938">
    <property type="component" value="Unassembled WGS sequence"/>
</dbReference>
<dbReference type="PANTHER" id="PTHR23131:SF0">
    <property type="entry name" value="ENDORIBONUCLEASE LACTB2"/>
    <property type="match status" value="1"/>
</dbReference>
<dbReference type="InterPro" id="IPR036388">
    <property type="entry name" value="WH-like_DNA-bd_sf"/>
</dbReference>
<organism evidence="2 3">
    <name type="scientific">Pseudarthrobacter polychromogenes</name>
    <dbReference type="NCBI Taxonomy" id="1676"/>
    <lineage>
        <taxon>Bacteria</taxon>
        <taxon>Bacillati</taxon>
        <taxon>Actinomycetota</taxon>
        <taxon>Actinomycetes</taxon>
        <taxon>Micrococcales</taxon>
        <taxon>Micrococcaceae</taxon>
        <taxon>Pseudarthrobacter</taxon>
    </lineage>
</organism>
<dbReference type="Pfam" id="PF00753">
    <property type="entry name" value="Lactamase_B"/>
    <property type="match status" value="1"/>
</dbReference>
<comment type="caution">
    <text evidence="2">The sequence shown here is derived from an EMBL/GenBank/DDBJ whole genome shotgun (WGS) entry which is preliminary data.</text>
</comment>
<gene>
    <name evidence="2" type="ORF">GCM10011577_00350</name>
</gene>
<dbReference type="InterPro" id="IPR001279">
    <property type="entry name" value="Metallo-B-lactamas"/>
</dbReference>
<proteinExistence type="predicted"/>
<dbReference type="Gene3D" id="1.10.10.10">
    <property type="entry name" value="Winged helix-like DNA-binding domain superfamily/Winged helix DNA-binding domain"/>
    <property type="match status" value="1"/>
</dbReference>
<evidence type="ECO:0000313" key="3">
    <source>
        <dbReference type="Proteomes" id="UP000596938"/>
    </source>
</evidence>
<dbReference type="Gene3D" id="3.60.15.10">
    <property type="entry name" value="Ribonuclease Z/Hydroxyacylglutathione hydrolase-like"/>
    <property type="match status" value="1"/>
</dbReference>
<dbReference type="EMBL" id="BMKU01000001">
    <property type="protein sequence ID" value="GGG82931.1"/>
    <property type="molecule type" value="Genomic_DNA"/>
</dbReference>
<keyword evidence="3" id="KW-1185">Reference proteome</keyword>
<dbReference type="InterPro" id="IPR036866">
    <property type="entry name" value="RibonucZ/Hydroxyglut_hydro"/>
</dbReference>
<sequence>MTPASRPVLQRSTALTQFVLAPNPGPMSLEGTNSYVLRAPGSPAAVVVDPGPLDEAHLQALAAAGPVDLILVTHRHADHTAGSARLHELTGAPVRAADKAHCHGGGAPLKDGQAILAGGLEVRVVATPGHTSDSVCFHLPADGPHGSVLSGDTILGRGTTMLDYPDGTLGDYLASLDKLEALGSAAVLPAHGPTLPSLADVSRAYRSHRLERLAQVRAALARLGAEASAGDVADVVYADVDPSVRRAAETSVSAQLHYLRGDAGQRRAWGVTPGETVG</sequence>
<dbReference type="PANTHER" id="PTHR23131">
    <property type="entry name" value="ENDORIBONUCLEASE LACTB2"/>
    <property type="match status" value="1"/>
</dbReference>
<protein>
    <submittedName>
        <fullName evidence="2">Hydrolase (Beta-lactamase-like)</fullName>
    </submittedName>
</protein>
<name>A0ABQ1XA40_9MICC</name>